<evidence type="ECO:0000256" key="3">
    <source>
        <dbReference type="ARBA" id="ARBA00023163"/>
    </source>
</evidence>
<dbReference type="GO" id="GO:0003700">
    <property type="term" value="F:DNA-binding transcription factor activity"/>
    <property type="evidence" value="ECO:0007669"/>
    <property type="project" value="TreeGrafter"/>
</dbReference>
<dbReference type="PANTHER" id="PTHR30055">
    <property type="entry name" value="HTH-TYPE TRANSCRIPTIONAL REGULATOR RUTR"/>
    <property type="match status" value="1"/>
</dbReference>
<keyword evidence="3" id="KW-0804">Transcription</keyword>
<dbReference type="Pfam" id="PF00440">
    <property type="entry name" value="TetR_N"/>
    <property type="match status" value="1"/>
</dbReference>
<evidence type="ECO:0000256" key="1">
    <source>
        <dbReference type="ARBA" id="ARBA00023015"/>
    </source>
</evidence>
<feature type="DNA-binding region" description="H-T-H motif" evidence="4">
    <location>
        <begin position="25"/>
        <end position="44"/>
    </location>
</feature>
<dbReference type="EMBL" id="RJJX01000027">
    <property type="protein sequence ID" value="RUT73149.1"/>
    <property type="molecule type" value="Genomic_DNA"/>
</dbReference>
<dbReference type="InterPro" id="IPR050109">
    <property type="entry name" value="HTH-type_TetR-like_transc_reg"/>
</dbReference>
<dbReference type="AlphaFoldDB" id="A0A434AFJ8"/>
<organism evidence="6 7">
    <name type="scientific">Ancylomarina longa</name>
    <dbReference type="NCBI Taxonomy" id="2487017"/>
    <lineage>
        <taxon>Bacteria</taxon>
        <taxon>Pseudomonadati</taxon>
        <taxon>Bacteroidota</taxon>
        <taxon>Bacteroidia</taxon>
        <taxon>Marinilabiliales</taxon>
        <taxon>Marinifilaceae</taxon>
        <taxon>Ancylomarina</taxon>
    </lineage>
</organism>
<reference evidence="6 7" key="1">
    <citation type="submission" date="2018-11" db="EMBL/GenBank/DDBJ databases">
        <title>Parancylomarina longa gen. nov., sp. nov., isolated from sediments of southern Okinawa.</title>
        <authorList>
            <person name="Fu T."/>
        </authorList>
    </citation>
    <scope>NUCLEOTIDE SEQUENCE [LARGE SCALE GENOMIC DNA]</scope>
    <source>
        <strain evidence="6 7">T3-2 S1-C</strain>
    </source>
</reference>
<dbReference type="Proteomes" id="UP000282985">
    <property type="component" value="Unassembled WGS sequence"/>
</dbReference>
<proteinExistence type="predicted"/>
<comment type="caution">
    <text evidence="6">The sequence shown here is derived from an EMBL/GenBank/DDBJ whole genome shotgun (WGS) entry which is preliminary data.</text>
</comment>
<feature type="domain" description="HTH tetR-type" evidence="5">
    <location>
        <begin position="2"/>
        <end position="62"/>
    </location>
</feature>
<evidence type="ECO:0000256" key="2">
    <source>
        <dbReference type="ARBA" id="ARBA00023125"/>
    </source>
</evidence>
<evidence type="ECO:0000259" key="5">
    <source>
        <dbReference type="PROSITE" id="PS50977"/>
    </source>
</evidence>
<evidence type="ECO:0000256" key="4">
    <source>
        <dbReference type="PROSITE-ProRule" id="PRU00335"/>
    </source>
</evidence>
<dbReference type="OrthoDB" id="881297at2"/>
<keyword evidence="1" id="KW-0805">Transcription regulation</keyword>
<keyword evidence="7" id="KW-1185">Reference proteome</keyword>
<sequence length="202" mass="24329">MEKQKENIIVASWELFLQHGIRRVTMDDIAMKIGISKKTLYQYYSHKKDLVEEVLAWEIEHPLFSFQTKELEILNAIDQYLEFFQFIKQVIGKSNQCMEYDLKKYFPDIWEKFKEQKQKKFQQDIQYNIEKGIKEGFYRQEINVEIISKTLVLFYLNLPDSEYKIFSQDEMLGIQLHQEITSYHLHGICTNKGIAYLENNFK</sequence>
<dbReference type="InterPro" id="IPR001647">
    <property type="entry name" value="HTH_TetR"/>
</dbReference>
<dbReference type="PRINTS" id="PR00455">
    <property type="entry name" value="HTHTETR"/>
</dbReference>
<dbReference type="GO" id="GO:0000976">
    <property type="term" value="F:transcription cis-regulatory region binding"/>
    <property type="evidence" value="ECO:0007669"/>
    <property type="project" value="TreeGrafter"/>
</dbReference>
<dbReference type="InterPro" id="IPR009057">
    <property type="entry name" value="Homeodomain-like_sf"/>
</dbReference>
<name>A0A434AFJ8_9BACT</name>
<dbReference type="Gene3D" id="1.10.357.10">
    <property type="entry name" value="Tetracycline Repressor, domain 2"/>
    <property type="match status" value="1"/>
</dbReference>
<dbReference type="RefSeq" id="WP_127344747.1">
    <property type="nucleotide sequence ID" value="NZ_RJJX01000027.1"/>
</dbReference>
<evidence type="ECO:0000313" key="6">
    <source>
        <dbReference type="EMBL" id="RUT73149.1"/>
    </source>
</evidence>
<keyword evidence="2 4" id="KW-0238">DNA-binding</keyword>
<dbReference type="SUPFAM" id="SSF46689">
    <property type="entry name" value="Homeodomain-like"/>
    <property type="match status" value="1"/>
</dbReference>
<evidence type="ECO:0000313" key="7">
    <source>
        <dbReference type="Proteomes" id="UP000282985"/>
    </source>
</evidence>
<dbReference type="PANTHER" id="PTHR30055:SF234">
    <property type="entry name" value="HTH-TYPE TRANSCRIPTIONAL REGULATOR BETI"/>
    <property type="match status" value="1"/>
</dbReference>
<dbReference type="PROSITE" id="PS50977">
    <property type="entry name" value="HTH_TETR_2"/>
    <property type="match status" value="1"/>
</dbReference>
<gene>
    <name evidence="6" type="ORF">DLK05_14800</name>
</gene>
<protein>
    <submittedName>
        <fullName evidence="6">TetR/AcrR family transcriptional regulator</fullName>
    </submittedName>
</protein>
<accession>A0A434AFJ8</accession>